<comment type="cofactor">
    <cofactor evidence="1">
        <name>Mg(2+)</name>
        <dbReference type="ChEBI" id="CHEBI:18420"/>
    </cofactor>
</comment>
<dbReference type="SUPFAM" id="SSF81891">
    <property type="entry name" value="Poly A polymerase C-terminal region-like"/>
    <property type="match status" value="1"/>
</dbReference>
<dbReference type="PANTHER" id="PTHR46173:SF1">
    <property type="entry name" value="CCA TRNA NUCLEOTIDYLTRANSFERASE 1, MITOCHONDRIAL"/>
    <property type="match status" value="1"/>
</dbReference>
<dbReference type="OrthoDB" id="9805698at2"/>
<dbReference type="GO" id="GO:0004810">
    <property type="term" value="F:CCA tRNA nucleotidyltransferase activity"/>
    <property type="evidence" value="ECO:0007669"/>
    <property type="project" value="UniProtKB-EC"/>
</dbReference>
<evidence type="ECO:0000313" key="13">
    <source>
        <dbReference type="EMBL" id="RNB75317.1"/>
    </source>
</evidence>
<keyword evidence="4 13" id="KW-0548">Nucleotidyltransferase</keyword>
<keyword evidence="14" id="KW-1185">Reference proteome</keyword>
<dbReference type="EMBL" id="RHHR01000010">
    <property type="protein sequence ID" value="RNB75317.1"/>
    <property type="molecule type" value="Genomic_DNA"/>
</dbReference>
<evidence type="ECO:0000256" key="1">
    <source>
        <dbReference type="ARBA" id="ARBA00001946"/>
    </source>
</evidence>
<comment type="caution">
    <text evidence="13">The sequence shown here is derived from an EMBL/GenBank/DDBJ whole genome shotgun (WGS) entry which is preliminary data.</text>
</comment>
<evidence type="ECO:0000256" key="5">
    <source>
        <dbReference type="ARBA" id="ARBA00022723"/>
    </source>
</evidence>
<keyword evidence="3" id="KW-0819">tRNA processing</keyword>
<evidence type="ECO:0000256" key="6">
    <source>
        <dbReference type="ARBA" id="ARBA00022741"/>
    </source>
</evidence>
<dbReference type="GO" id="GO:0000049">
    <property type="term" value="F:tRNA binding"/>
    <property type="evidence" value="ECO:0007669"/>
    <property type="project" value="TreeGrafter"/>
</dbReference>
<keyword evidence="8 9" id="KW-0694">RNA-binding</keyword>
<evidence type="ECO:0000256" key="7">
    <source>
        <dbReference type="ARBA" id="ARBA00022842"/>
    </source>
</evidence>
<comment type="similarity">
    <text evidence="9">Belongs to the tRNA nucleotidyltransferase/poly(A) polymerase family.</text>
</comment>
<dbReference type="Gene3D" id="1.10.3090.10">
    <property type="entry name" value="cca-adding enzyme, domain 2"/>
    <property type="match status" value="1"/>
</dbReference>
<accession>A0A3M8CIX8</accession>
<evidence type="ECO:0000256" key="4">
    <source>
        <dbReference type="ARBA" id="ARBA00022695"/>
    </source>
</evidence>
<feature type="domain" description="Poly A polymerase head" evidence="10">
    <location>
        <begin position="39"/>
        <end position="159"/>
    </location>
</feature>
<dbReference type="GO" id="GO:0000166">
    <property type="term" value="F:nucleotide binding"/>
    <property type="evidence" value="ECO:0007669"/>
    <property type="project" value="UniProtKB-KW"/>
</dbReference>
<evidence type="ECO:0000256" key="2">
    <source>
        <dbReference type="ARBA" id="ARBA00022679"/>
    </source>
</evidence>
<dbReference type="Pfam" id="PF12627">
    <property type="entry name" value="PolyA_pol_RNAbd"/>
    <property type="match status" value="1"/>
</dbReference>
<dbReference type="SUPFAM" id="SSF81301">
    <property type="entry name" value="Nucleotidyltransferase"/>
    <property type="match status" value="1"/>
</dbReference>
<dbReference type="CDD" id="cd05398">
    <property type="entry name" value="NT_ClassII-CCAase"/>
    <property type="match status" value="1"/>
</dbReference>
<feature type="domain" description="tRNA nucleotidyltransferase/poly(A) polymerase RNA and SrmB- binding" evidence="11">
    <location>
        <begin position="186"/>
        <end position="244"/>
    </location>
</feature>
<reference evidence="13 14" key="1">
    <citation type="submission" date="2018-10" db="EMBL/GenBank/DDBJ databases">
        <title>Phylogenomics of Brevibacillus.</title>
        <authorList>
            <person name="Dunlap C."/>
        </authorList>
    </citation>
    <scope>NUCLEOTIDE SEQUENCE [LARGE SCALE GENOMIC DNA]</scope>
    <source>
        <strain evidence="13 14">JCM 12215</strain>
    </source>
</reference>
<evidence type="ECO:0000256" key="3">
    <source>
        <dbReference type="ARBA" id="ARBA00022694"/>
    </source>
</evidence>
<dbReference type="Pfam" id="PF01743">
    <property type="entry name" value="PolyA_pol"/>
    <property type="match status" value="1"/>
</dbReference>
<evidence type="ECO:0000256" key="9">
    <source>
        <dbReference type="RuleBase" id="RU003953"/>
    </source>
</evidence>
<feature type="domain" description="CCA-adding enzyme C-terminal" evidence="12">
    <location>
        <begin position="260"/>
        <end position="416"/>
    </location>
</feature>
<dbReference type="InterPro" id="IPR050264">
    <property type="entry name" value="Bact_CCA-adding_enz_type3_sf"/>
</dbReference>
<evidence type="ECO:0000259" key="12">
    <source>
        <dbReference type="Pfam" id="PF13735"/>
    </source>
</evidence>
<keyword evidence="2 9" id="KW-0808">Transferase</keyword>
<dbReference type="Gene3D" id="1.10.246.80">
    <property type="match status" value="1"/>
</dbReference>
<evidence type="ECO:0000259" key="10">
    <source>
        <dbReference type="Pfam" id="PF01743"/>
    </source>
</evidence>
<dbReference type="AlphaFoldDB" id="A0A3M8CIX8"/>
<dbReference type="PANTHER" id="PTHR46173">
    <property type="entry name" value="CCA TRNA NUCLEOTIDYLTRANSFERASE 1, MITOCHONDRIAL"/>
    <property type="match status" value="1"/>
</dbReference>
<keyword evidence="7" id="KW-0460">Magnesium</keyword>
<keyword evidence="5" id="KW-0479">Metal-binding</keyword>
<dbReference type="NCBIfam" id="NF009814">
    <property type="entry name" value="PRK13299.1"/>
    <property type="match status" value="1"/>
</dbReference>
<dbReference type="GO" id="GO:0008033">
    <property type="term" value="P:tRNA processing"/>
    <property type="evidence" value="ECO:0007669"/>
    <property type="project" value="UniProtKB-KW"/>
</dbReference>
<dbReference type="Pfam" id="PF13735">
    <property type="entry name" value="tRNA_NucTran2_2"/>
    <property type="match status" value="1"/>
</dbReference>
<dbReference type="EC" id="2.7.7.72" evidence="13"/>
<evidence type="ECO:0000256" key="8">
    <source>
        <dbReference type="ARBA" id="ARBA00022884"/>
    </source>
</evidence>
<protein>
    <submittedName>
        <fullName evidence="13">CCA tRNA nucleotidyltransferase</fullName>
        <ecNumber evidence="13">2.7.7.72</ecNumber>
    </submittedName>
</protein>
<evidence type="ECO:0000313" key="14">
    <source>
        <dbReference type="Proteomes" id="UP000282028"/>
    </source>
</evidence>
<dbReference type="GO" id="GO:0046872">
    <property type="term" value="F:metal ion binding"/>
    <property type="evidence" value="ECO:0007669"/>
    <property type="project" value="UniProtKB-KW"/>
</dbReference>
<dbReference type="Gene3D" id="3.30.460.10">
    <property type="entry name" value="Beta Polymerase, domain 2"/>
    <property type="match status" value="1"/>
</dbReference>
<sequence>MNKASLLSKVVATGTGGSYVGYDQAVRILQKLEENGYEAFFVGGCVRDWLLGRSVHDIDICTNAHPGDVISLFPDHVPTGLKHGTVSVKQGGFLFEVTTYRTEGKYEDYRRPSTVQFVSDLRLDLERRDFTINAMAMDRHQNLQDPFAGREDLSRKLIRAVGNPAERFQEDALRLLRAVRFAAQLDFSIETRTMAAMKQTAPLLDRIAVERVREELNKMLKSQSPEKGCEWLCEAKLFAYSPLLEQLFEQSKKHTWRLRHLSSLPQKWTLLLFAARLSTDAVKAVCEILRFSKRDSERIELLVDWLYRVQPQWDAPHEVEWKSILLETGKEIAQELNSLLLACWWNQKERFAQDAVHSVYEALPVKTTKELAVTGRDLYVVLGKKQGEWIGRVLVSLLKQTAYDGLPNTPEALIAAAKKEVALDED</sequence>
<dbReference type="InterPro" id="IPR032828">
    <property type="entry name" value="PolyA_RNA-bd"/>
</dbReference>
<dbReference type="InterPro" id="IPR032810">
    <property type="entry name" value="CCA-adding_enz_C"/>
</dbReference>
<gene>
    <name evidence="13" type="ORF">EDM52_06940</name>
</gene>
<dbReference type="InterPro" id="IPR043519">
    <property type="entry name" value="NT_sf"/>
</dbReference>
<dbReference type="InterPro" id="IPR002646">
    <property type="entry name" value="PolA_pol_head_dom"/>
</dbReference>
<dbReference type="Proteomes" id="UP000282028">
    <property type="component" value="Unassembled WGS sequence"/>
</dbReference>
<proteinExistence type="inferred from homology"/>
<evidence type="ECO:0000259" key="11">
    <source>
        <dbReference type="Pfam" id="PF12627"/>
    </source>
</evidence>
<keyword evidence="6" id="KW-0547">Nucleotide-binding</keyword>
<name>A0A3M8CIX8_9BACL</name>
<organism evidence="13 14">
    <name type="scientific">Brevibacillus invocatus</name>
    <dbReference type="NCBI Taxonomy" id="173959"/>
    <lineage>
        <taxon>Bacteria</taxon>
        <taxon>Bacillati</taxon>
        <taxon>Bacillota</taxon>
        <taxon>Bacilli</taxon>
        <taxon>Bacillales</taxon>
        <taxon>Paenibacillaceae</taxon>
        <taxon>Brevibacillus</taxon>
    </lineage>
</organism>